<dbReference type="Pfam" id="PF17875">
    <property type="entry name" value="RPA43_OB"/>
    <property type="match status" value="1"/>
</dbReference>
<keyword evidence="4" id="KW-0597">Phosphoprotein</keyword>
<protein>
    <recommendedName>
        <fullName evidence="7">DNA-directed RNA polymerase subunit</fullName>
    </recommendedName>
</protein>
<evidence type="ECO:0000259" key="8">
    <source>
        <dbReference type="Pfam" id="PF17875"/>
    </source>
</evidence>
<accession>A0AAI8W1K7</accession>
<evidence type="ECO:0000256" key="4">
    <source>
        <dbReference type="ARBA" id="ARBA00022553"/>
    </source>
</evidence>
<keyword evidence="5 7" id="KW-0804">Transcription</keyword>
<comment type="function">
    <text evidence="7">DNA-dependent RNA polymerase which catalyzes the transcription of DNA into RNA using the four ribonucleoside triphosphates as substrates.</text>
</comment>
<dbReference type="InterPro" id="IPR036898">
    <property type="entry name" value="RNA_pol_Rpb7-like_N_sf"/>
</dbReference>
<evidence type="ECO:0000313" key="9">
    <source>
        <dbReference type="EMBL" id="CAK3751919.1"/>
    </source>
</evidence>
<dbReference type="FunFam" id="3.30.1490.120:FF:000004">
    <property type="entry name" value="RNA polymerase I subunit Rpa43"/>
    <property type="match status" value="1"/>
</dbReference>
<proteinExistence type="inferred from homology"/>
<dbReference type="AlphaFoldDB" id="A0AAI8W1K7"/>
<sequence length="196" mass="21600">MGKSKHSKSAASDGKKSAAPFLQIRTSFYLPLSPCAYRYALDGLCAEHLSPHVLQYYPPLHGVLLSYTNLSLSQQPPRGTTTDSSDEDESVLCKSINEYGVSFVWLTGDFTIFRPEKGTTLEGDVNLQSESVLGLMCYNYFNASVDRDSVPEDWTWDGEHWLRNGKSVSGRVSFKVVDFEPSGDGAISITGSLKEV</sequence>
<dbReference type="Gene3D" id="3.30.1490.120">
    <property type="entry name" value="RNA polymerase Rpb7-like, N-terminal domain"/>
    <property type="match status" value="1"/>
</dbReference>
<keyword evidence="10" id="KW-1185">Reference proteome</keyword>
<dbReference type="InterPro" id="IPR045113">
    <property type="entry name" value="Rpb7-like"/>
</dbReference>
<organism evidence="9 10">
    <name type="scientific">Lecanosticta acicola</name>
    <dbReference type="NCBI Taxonomy" id="111012"/>
    <lineage>
        <taxon>Eukaryota</taxon>
        <taxon>Fungi</taxon>
        <taxon>Dikarya</taxon>
        <taxon>Ascomycota</taxon>
        <taxon>Pezizomycotina</taxon>
        <taxon>Dothideomycetes</taxon>
        <taxon>Dothideomycetidae</taxon>
        <taxon>Mycosphaerellales</taxon>
        <taxon>Mycosphaerellaceae</taxon>
        <taxon>Lecanosticta</taxon>
    </lineage>
</organism>
<keyword evidence="3 7" id="KW-0240">DNA-directed RNA polymerase</keyword>
<comment type="similarity">
    <text evidence="2">Belongs to the eukaryotic RPA43 RNA polymerase subunit family.</text>
</comment>
<evidence type="ECO:0000256" key="2">
    <source>
        <dbReference type="ARBA" id="ARBA00005930"/>
    </source>
</evidence>
<reference evidence="9" key="1">
    <citation type="submission" date="2023-11" db="EMBL/GenBank/DDBJ databases">
        <authorList>
            <person name="Alioto T."/>
            <person name="Alioto T."/>
            <person name="Gomez Garrido J."/>
        </authorList>
    </citation>
    <scope>NUCLEOTIDE SEQUENCE</scope>
</reference>
<evidence type="ECO:0000256" key="7">
    <source>
        <dbReference type="RuleBase" id="RU369086"/>
    </source>
</evidence>
<feature type="domain" description="RPA43 OB" evidence="8">
    <location>
        <begin position="115"/>
        <end position="158"/>
    </location>
</feature>
<dbReference type="GO" id="GO:0006361">
    <property type="term" value="P:transcription initiation at RNA polymerase I promoter"/>
    <property type="evidence" value="ECO:0007669"/>
    <property type="project" value="UniProtKB-ARBA"/>
</dbReference>
<dbReference type="Proteomes" id="UP001296104">
    <property type="component" value="Unassembled WGS sequence"/>
</dbReference>
<evidence type="ECO:0000256" key="3">
    <source>
        <dbReference type="ARBA" id="ARBA00022478"/>
    </source>
</evidence>
<dbReference type="Gene3D" id="2.40.50.1060">
    <property type="match status" value="1"/>
</dbReference>
<dbReference type="EMBL" id="CAVMBE010000001">
    <property type="protein sequence ID" value="CAK3751919.1"/>
    <property type="molecule type" value="Genomic_DNA"/>
</dbReference>
<dbReference type="InterPro" id="IPR041178">
    <property type="entry name" value="RPA43_OB"/>
</dbReference>
<dbReference type="PANTHER" id="PTHR12709">
    <property type="entry name" value="DNA-DIRECTED RNA POLYMERASE II, III"/>
    <property type="match status" value="1"/>
</dbReference>
<gene>
    <name evidence="9" type="ORF">LECACI_7A000187</name>
</gene>
<comment type="subcellular location">
    <subcellularLocation>
        <location evidence="1">Nucleus</location>
        <location evidence="1">Nucleolus</location>
    </subcellularLocation>
</comment>
<dbReference type="GO" id="GO:0005736">
    <property type="term" value="C:RNA polymerase I complex"/>
    <property type="evidence" value="ECO:0007669"/>
    <property type="project" value="TreeGrafter"/>
</dbReference>
<evidence type="ECO:0000313" key="10">
    <source>
        <dbReference type="Proteomes" id="UP001296104"/>
    </source>
</evidence>
<evidence type="ECO:0000256" key="5">
    <source>
        <dbReference type="ARBA" id="ARBA00023163"/>
    </source>
</evidence>
<evidence type="ECO:0000256" key="6">
    <source>
        <dbReference type="ARBA" id="ARBA00023242"/>
    </source>
</evidence>
<comment type="caution">
    <text evidence="9">The sequence shown here is derived from an EMBL/GenBank/DDBJ whole genome shotgun (WGS) entry which is preliminary data.</text>
</comment>
<dbReference type="PANTHER" id="PTHR12709:SF5">
    <property type="entry name" value="DNA-DIRECTED RNA POLYMERASE I SUBUNIT RPA43"/>
    <property type="match status" value="1"/>
</dbReference>
<dbReference type="GO" id="GO:0006362">
    <property type="term" value="P:transcription elongation by RNA polymerase I"/>
    <property type="evidence" value="ECO:0007669"/>
    <property type="project" value="UniProtKB-ARBA"/>
</dbReference>
<name>A0AAI8W1K7_9PEZI</name>
<keyword evidence="6 7" id="KW-0539">Nucleus</keyword>
<evidence type="ECO:0000256" key="1">
    <source>
        <dbReference type="ARBA" id="ARBA00004604"/>
    </source>
</evidence>